<keyword evidence="2" id="KW-0472">Membrane</keyword>
<proteinExistence type="predicted"/>
<evidence type="ECO:0000256" key="1">
    <source>
        <dbReference type="SAM" id="Coils"/>
    </source>
</evidence>
<dbReference type="Proteomes" id="UP000593828">
    <property type="component" value="Segment"/>
</dbReference>
<keyword evidence="2" id="KW-0812">Transmembrane</keyword>
<evidence type="ECO:0000313" key="4">
    <source>
        <dbReference type="Proteomes" id="UP000593828"/>
    </source>
</evidence>
<name>A0A7M1RVD4_9CAUD</name>
<feature type="transmembrane region" description="Helical" evidence="2">
    <location>
        <begin position="6"/>
        <end position="28"/>
    </location>
</feature>
<dbReference type="Gene3D" id="1.20.5.1180">
    <property type="entry name" value="Geminin coiled-coil domain"/>
    <property type="match status" value="1"/>
</dbReference>
<dbReference type="EMBL" id="MT774378">
    <property type="protein sequence ID" value="QOR58256.1"/>
    <property type="molecule type" value="Genomic_DNA"/>
</dbReference>
<dbReference type="GeneID" id="65128726"/>
<organism evidence="3 4">
    <name type="scientific">uncultured phage cr106_1</name>
    <dbReference type="NCBI Taxonomy" id="2772062"/>
    <lineage>
        <taxon>Viruses</taxon>
        <taxon>Duplodnaviria</taxon>
        <taxon>Heunggongvirae</taxon>
        <taxon>Uroviricota</taxon>
        <taxon>Caudoviricetes</taxon>
        <taxon>Crassvirales</taxon>
        <taxon>Steigviridae</taxon>
        <taxon>Asinivirinae</taxon>
        <taxon>Mahstovirus</taxon>
        <taxon>Mahstovirus faecalis</taxon>
    </lineage>
</organism>
<reference evidence="3 4" key="1">
    <citation type="submission" date="2020-07" db="EMBL/GenBank/DDBJ databases">
        <title>Taxonomic proposal: Crassvirales, a new order of highly abundant and diverse bacterial viruses.</title>
        <authorList>
            <person name="Shkoporov A.N."/>
            <person name="Stockdale S.R."/>
            <person name="Guerin E."/>
            <person name="Ross R.P."/>
            <person name="Hill C."/>
        </authorList>
    </citation>
    <scope>NUCLEOTIDE SEQUENCE [LARGE SCALE GENOMIC DNA]</scope>
</reference>
<dbReference type="RefSeq" id="YP_010110414.1">
    <property type="nucleotide sequence ID" value="NC_055871.1"/>
</dbReference>
<keyword evidence="4" id="KW-1185">Reference proteome</keyword>
<evidence type="ECO:0000256" key="2">
    <source>
        <dbReference type="SAM" id="Phobius"/>
    </source>
</evidence>
<keyword evidence="2" id="KW-1133">Transmembrane helix</keyword>
<sequence length="116" mass="13424">MIDGGILVTAGIGFLTTIVSGWTSWFFARKKYNSEVDNNLIKNMNESLEFYKQLSDDNRKRLDDALKRSDSLEEEVKELRKQVLNLMTIMCTDLSCQLRKGDCKTVLHKNIDEHNH</sequence>
<keyword evidence="1" id="KW-0175">Coiled coil</keyword>
<accession>A0A7M1RVD4</accession>
<evidence type="ECO:0000313" key="3">
    <source>
        <dbReference type="EMBL" id="QOR58256.1"/>
    </source>
</evidence>
<feature type="coiled-coil region" evidence="1">
    <location>
        <begin position="55"/>
        <end position="89"/>
    </location>
</feature>
<protein>
    <submittedName>
        <fullName evidence="3">Lysis regulatory protein/holin</fullName>
    </submittedName>
</protein>
<dbReference type="KEGG" id="vg:65128726"/>